<accession>A0A935Q4K0</accession>
<protein>
    <submittedName>
        <fullName evidence="4">Fic family protein</fullName>
    </submittedName>
</protein>
<evidence type="ECO:0000313" key="4">
    <source>
        <dbReference type="EMBL" id="MBK7677758.1"/>
    </source>
</evidence>
<dbReference type="Gene3D" id="1.10.3290.10">
    <property type="entry name" value="Fido-like domain"/>
    <property type="match status" value="1"/>
</dbReference>
<dbReference type="SUPFAM" id="SSF140931">
    <property type="entry name" value="Fic-like"/>
    <property type="match status" value="1"/>
</dbReference>
<feature type="binding site" evidence="2">
    <location>
        <begin position="322"/>
        <end position="329"/>
    </location>
    <ligand>
        <name>ATP</name>
        <dbReference type="ChEBI" id="CHEBI:30616"/>
    </ligand>
</feature>
<evidence type="ECO:0000313" key="5">
    <source>
        <dbReference type="Proteomes" id="UP000697998"/>
    </source>
</evidence>
<dbReference type="GO" id="GO:0005524">
    <property type="term" value="F:ATP binding"/>
    <property type="evidence" value="ECO:0007669"/>
    <property type="project" value="UniProtKB-KW"/>
</dbReference>
<dbReference type="InterPro" id="IPR036597">
    <property type="entry name" value="Fido-like_dom_sf"/>
</dbReference>
<evidence type="ECO:0000256" key="1">
    <source>
        <dbReference type="PIRSR" id="PIRSR640198-1"/>
    </source>
</evidence>
<dbReference type="InterPro" id="IPR003812">
    <property type="entry name" value="Fido"/>
</dbReference>
<keyword evidence="2" id="KW-0067">ATP-binding</keyword>
<dbReference type="Pfam" id="PF02661">
    <property type="entry name" value="Fic"/>
    <property type="match status" value="1"/>
</dbReference>
<evidence type="ECO:0000259" key="3">
    <source>
        <dbReference type="PROSITE" id="PS51459"/>
    </source>
</evidence>
<dbReference type="Proteomes" id="UP000697998">
    <property type="component" value="Unassembled WGS sequence"/>
</dbReference>
<feature type="active site" evidence="1">
    <location>
        <position position="318"/>
    </location>
</feature>
<sequence>MHQVGYAFLKAQLALSAFSVPKPAVVAPVNRIVTSIGGGTSQVPVHVAPKTKDPLAHILFALKHEGTNLQILAEALPQVSVSQLLDRFRESPNSIYLRKAGYLFEALTGQEIEDLPALTAPYTDLFDADRYVTGPKQRNSKWRINFNGLGSLAYCPSVERTTKIEAAMQSDVLGRTMAFLDSIGTVNADRALGWAYLSETESSFAIEREAPARNKAEAFVALLHQAHEPMLLTEDYLCKLQSAAITNPLDRAVAFRHQQNWLRSGGVRGAASVTYVPPAPALLHELMPAFLELANMAPKQIDPIVAAAISSFGFVYLHPFMDGNGRLSRFLFHHALCQSGRLDKGLLLPVSIAMKREETSYLETLETFSKPARKLWDVRWIDEDQFDFVFCGRDTIYRYWDATPCVDFGFRMAEQALDVHLRQETEHLARFDRIREAVNTEYDVRNNDLHLLITSALQASGVVSKNRRKQYALSVQPEVFDLIEELAKRELYNADEEPKR</sequence>
<comment type="caution">
    <text evidence="4">The sequence shown here is derived from an EMBL/GenBank/DDBJ whole genome shotgun (WGS) entry which is preliminary data.</text>
</comment>
<dbReference type="EMBL" id="JADJMH010000040">
    <property type="protein sequence ID" value="MBK7677758.1"/>
    <property type="molecule type" value="Genomic_DNA"/>
</dbReference>
<evidence type="ECO:0000256" key="2">
    <source>
        <dbReference type="PIRSR" id="PIRSR640198-2"/>
    </source>
</evidence>
<feature type="domain" description="Fido" evidence="3">
    <location>
        <begin position="232"/>
        <end position="383"/>
    </location>
</feature>
<name>A0A935Q4K0_9PROT</name>
<organism evidence="4 5">
    <name type="scientific">Candidatus Accumulibacter proximus</name>
    <dbReference type="NCBI Taxonomy" id="2954385"/>
    <lineage>
        <taxon>Bacteria</taxon>
        <taxon>Pseudomonadati</taxon>
        <taxon>Pseudomonadota</taxon>
        <taxon>Betaproteobacteria</taxon>
        <taxon>Candidatus Accumulibacter</taxon>
    </lineage>
</organism>
<dbReference type="PROSITE" id="PS51459">
    <property type="entry name" value="FIDO"/>
    <property type="match status" value="1"/>
</dbReference>
<reference evidence="4 5" key="1">
    <citation type="submission" date="2020-10" db="EMBL/GenBank/DDBJ databases">
        <title>Connecting structure to function with the recovery of over 1000 high-quality activated sludge metagenome-assembled genomes encoding full-length rRNA genes using long-read sequencing.</title>
        <authorList>
            <person name="Singleton C.M."/>
            <person name="Petriglieri F."/>
            <person name="Kristensen J.M."/>
            <person name="Kirkegaard R.H."/>
            <person name="Michaelsen T.Y."/>
            <person name="Andersen M.H."/>
            <person name="Karst S.M."/>
            <person name="Dueholm M.S."/>
            <person name="Nielsen P.H."/>
            <person name="Albertsen M."/>
        </authorList>
    </citation>
    <scope>NUCLEOTIDE SEQUENCE [LARGE SCALE GENOMIC DNA]</scope>
    <source>
        <strain evidence="4">EsbW_18-Q3-R4-48_BATAC.285</strain>
    </source>
</reference>
<dbReference type="PANTHER" id="PTHR13504:SF38">
    <property type="entry name" value="FIDO DOMAIN-CONTAINING PROTEIN"/>
    <property type="match status" value="1"/>
</dbReference>
<proteinExistence type="predicted"/>
<dbReference type="PANTHER" id="PTHR13504">
    <property type="entry name" value="FIDO DOMAIN-CONTAINING PROTEIN DDB_G0283145"/>
    <property type="match status" value="1"/>
</dbReference>
<dbReference type="InterPro" id="IPR040198">
    <property type="entry name" value="Fido_containing"/>
</dbReference>
<dbReference type="AlphaFoldDB" id="A0A935Q4K0"/>
<gene>
    <name evidence="4" type="ORF">IPJ27_25135</name>
</gene>
<keyword evidence="2" id="KW-0547">Nucleotide-binding</keyword>